<evidence type="ECO:0000256" key="2">
    <source>
        <dbReference type="ARBA" id="ARBA00004401"/>
    </source>
</evidence>
<dbReference type="SUPFAM" id="SSF51306">
    <property type="entry name" value="LexA/Signal peptidase"/>
    <property type="match status" value="1"/>
</dbReference>
<evidence type="ECO:0000256" key="1">
    <source>
        <dbReference type="ARBA" id="ARBA00000677"/>
    </source>
</evidence>
<dbReference type="OrthoDB" id="9802919at2"/>
<comment type="subcellular location">
    <subcellularLocation>
        <location evidence="2">Cell membrane</location>
        <topology evidence="2">Single-pass type II membrane protein</topology>
    </subcellularLocation>
    <subcellularLocation>
        <location evidence="6">Membrane</location>
        <topology evidence="6">Single-pass type II membrane protein</topology>
    </subcellularLocation>
</comment>
<evidence type="ECO:0000313" key="9">
    <source>
        <dbReference type="Proteomes" id="UP000323521"/>
    </source>
</evidence>
<keyword evidence="6" id="KW-0645">Protease</keyword>
<comment type="similarity">
    <text evidence="3 6">Belongs to the peptidase S26 family.</text>
</comment>
<dbReference type="InterPro" id="IPR036286">
    <property type="entry name" value="LexA/Signal_pep-like_sf"/>
</dbReference>
<dbReference type="CDD" id="cd06530">
    <property type="entry name" value="S26_SPase_I"/>
    <property type="match status" value="1"/>
</dbReference>
<evidence type="ECO:0000256" key="5">
    <source>
        <dbReference type="ARBA" id="ARBA00022801"/>
    </source>
</evidence>
<evidence type="ECO:0000256" key="3">
    <source>
        <dbReference type="ARBA" id="ARBA00009370"/>
    </source>
</evidence>
<dbReference type="PANTHER" id="PTHR43390">
    <property type="entry name" value="SIGNAL PEPTIDASE I"/>
    <property type="match status" value="1"/>
</dbReference>
<dbReference type="InterPro" id="IPR019758">
    <property type="entry name" value="Pept_S26A_signal_pept_1_CS"/>
</dbReference>
<name>A0A3G1KW89_FORW1</name>
<accession>A0A3G1KW89</accession>
<proteinExistence type="inferred from homology"/>
<evidence type="ECO:0000313" key="8">
    <source>
        <dbReference type="EMBL" id="ATW26758.1"/>
    </source>
</evidence>
<dbReference type="KEGG" id="fwa:DCMF_20095"/>
<dbReference type="InterPro" id="IPR000223">
    <property type="entry name" value="Pept_S26A_signal_pept_1"/>
</dbReference>
<dbReference type="EMBL" id="CP017634">
    <property type="protein sequence ID" value="ATW26758.1"/>
    <property type="molecule type" value="Genomic_DNA"/>
</dbReference>
<dbReference type="EC" id="3.4.21.89" evidence="4 6"/>
<dbReference type="AlphaFoldDB" id="A0A3G1KW89"/>
<protein>
    <recommendedName>
        <fullName evidence="4 6">Signal peptidase I</fullName>
        <ecNumber evidence="4 6">3.4.21.89</ecNumber>
    </recommendedName>
</protein>
<evidence type="ECO:0000256" key="6">
    <source>
        <dbReference type="RuleBase" id="RU362042"/>
    </source>
</evidence>
<reference evidence="8 9" key="1">
    <citation type="submission" date="2016-10" db="EMBL/GenBank/DDBJ databases">
        <title>Complete Genome Sequence of Peptococcaceae strain DCMF.</title>
        <authorList>
            <person name="Edwards R.J."/>
            <person name="Holland S.I."/>
            <person name="Deshpande N.P."/>
            <person name="Wong Y.K."/>
            <person name="Ertan H."/>
            <person name="Manefield M."/>
            <person name="Russell T.L."/>
            <person name="Lee M.J."/>
        </authorList>
    </citation>
    <scope>NUCLEOTIDE SEQUENCE [LARGE SCALE GENOMIC DNA]</scope>
    <source>
        <strain evidence="8 9">DCMF</strain>
    </source>
</reference>
<dbReference type="Gene3D" id="2.10.109.10">
    <property type="entry name" value="Umud Fragment, subunit A"/>
    <property type="match status" value="1"/>
</dbReference>
<evidence type="ECO:0000256" key="4">
    <source>
        <dbReference type="ARBA" id="ARBA00013208"/>
    </source>
</evidence>
<feature type="domain" description="Peptidase S26" evidence="7">
    <location>
        <begin position="2"/>
        <end position="90"/>
    </location>
</feature>
<dbReference type="Pfam" id="PF10502">
    <property type="entry name" value="Peptidase_S26"/>
    <property type="match status" value="1"/>
</dbReference>
<dbReference type="PANTHER" id="PTHR43390:SF1">
    <property type="entry name" value="CHLOROPLAST PROCESSING PEPTIDASE"/>
    <property type="match status" value="1"/>
</dbReference>
<dbReference type="PRINTS" id="PR00727">
    <property type="entry name" value="LEADERPTASE"/>
</dbReference>
<gene>
    <name evidence="8" type="ORF">DCMF_20095</name>
</gene>
<dbReference type="InterPro" id="IPR019533">
    <property type="entry name" value="Peptidase_S26"/>
</dbReference>
<keyword evidence="5 6" id="KW-0378">Hydrolase</keyword>
<evidence type="ECO:0000259" key="7">
    <source>
        <dbReference type="Pfam" id="PF10502"/>
    </source>
</evidence>
<comment type="catalytic activity">
    <reaction evidence="1 6">
        <text>Cleavage of hydrophobic, N-terminal signal or leader sequences from secreted and periplasmic proteins.</text>
        <dbReference type="EC" id="3.4.21.89"/>
    </reaction>
</comment>
<dbReference type="GO" id="GO:0005886">
    <property type="term" value="C:plasma membrane"/>
    <property type="evidence" value="ECO:0007669"/>
    <property type="project" value="UniProtKB-SubCell"/>
</dbReference>
<dbReference type="NCBIfam" id="TIGR02227">
    <property type="entry name" value="sigpep_I_bact"/>
    <property type="match status" value="1"/>
</dbReference>
<sequence>MLVSRVAALEGETIEIKDGSVYINGAITDDSKLMSIHYDGLGTYGIPGRPYKIPDNSIFVLGDNTVNSIDSRVNGAIPVEQVVGVGYKIIWPFKKEAKI</sequence>
<dbReference type="GO" id="GO:0009003">
    <property type="term" value="F:signal peptidase activity"/>
    <property type="evidence" value="ECO:0007669"/>
    <property type="project" value="UniProtKB-EC"/>
</dbReference>
<dbReference type="PROSITE" id="PS00761">
    <property type="entry name" value="SPASE_I_3"/>
    <property type="match status" value="1"/>
</dbReference>
<dbReference type="Proteomes" id="UP000323521">
    <property type="component" value="Chromosome"/>
</dbReference>
<organism evidence="8 9">
    <name type="scientific">Formimonas warabiya</name>
    <dbReference type="NCBI Taxonomy" id="1761012"/>
    <lineage>
        <taxon>Bacteria</taxon>
        <taxon>Bacillati</taxon>
        <taxon>Bacillota</taxon>
        <taxon>Clostridia</taxon>
        <taxon>Eubacteriales</taxon>
        <taxon>Peptococcaceae</taxon>
        <taxon>Candidatus Formimonas</taxon>
    </lineage>
</organism>
<keyword evidence="9" id="KW-1185">Reference proteome</keyword>
<dbReference type="GO" id="GO:0004252">
    <property type="term" value="F:serine-type endopeptidase activity"/>
    <property type="evidence" value="ECO:0007669"/>
    <property type="project" value="InterPro"/>
</dbReference>
<dbReference type="GO" id="GO:0006465">
    <property type="term" value="P:signal peptide processing"/>
    <property type="evidence" value="ECO:0007669"/>
    <property type="project" value="InterPro"/>
</dbReference>